<evidence type="ECO:0000313" key="2">
    <source>
        <dbReference type="EMBL" id="ABM10750.1"/>
    </source>
</evidence>
<dbReference type="Proteomes" id="UP000000637">
    <property type="component" value="Plasmid pTC2"/>
</dbReference>
<dbReference type="InterPro" id="IPR046348">
    <property type="entry name" value="SIS_dom_sf"/>
</dbReference>
<organism evidence="2 3">
    <name type="scientific">Paenarthrobacter aurescens (strain TC1)</name>
    <dbReference type="NCBI Taxonomy" id="290340"/>
    <lineage>
        <taxon>Bacteria</taxon>
        <taxon>Bacillati</taxon>
        <taxon>Actinomycetota</taxon>
        <taxon>Actinomycetes</taxon>
        <taxon>Micrococcales</taxon>
        <taxon>Micrococcaceae</taxon>
        <taxon>Paenarthrobacter</taxon>
    </lineage>
</organism>
<dbReference type="eggNOG" id="COG2222">
    <property type="taxonomic scope" value="Bacteria"/>
</dbReference>
<name>A1RDT1_PAEAT</name>
<accession>A1RDT1</accession>
<dbReference type="Gene3D" id="3.40.50.1000">
    <property type="entry name" value="HAD superfamily/HAD-like"/>
    <property type="match status" value="1"/>
</dbReference>
<dbReference type="SUPFAM" id="SSF56784">
    <property type="entry name" value="HAD-like"/>
    <property type="match status" value="1"/>
</dbReference>
<dbReference type="Gene3D" id="3.30.70.1020">
    <property type="entry name" value="Trehalose-6-phosphate phosphatase related protein, domain 2"/>
    <property type="match status" value="1"/>
</dbReference>
<reference evidence="2 3" key="1">
    <citation type="journal article" date="2006" name="PLoS Genet.">
        <title>Secrets of soil survival revealed by the genome sequence of Arthrobacter aurescens TC1.</title>
        <authorList>
            <person name="Mongodin E.F."/>
            <person name="Shapir N."/>
            <person name="Daugherty S.C."/>
            <person name="DeBoy R.T."/>
            <person name="Emerson J.B."/>
            <person name="Shvartzbeyn A."/>
            <person name="Radune D."/>
            <person name="Vamathevan J."/>
            <person name="Riggs F."/>
            <person name="Grinberg V."/>
            <person name="Khouri H."/>
            <person name="Wackett L.P."/>
            <person name="Nelson K.E."/>
            <person name="Sadowsky M.J."/>
        </authorList>
    </citation>
    <scope>NUCLEOTIDE SEQUENCE [LARGE SCALE GENOMIC DNA]</scope>
    <source>
        <strain evidence="2 3">TC1</strain>
    </source>
</reference>
<gene>
    <name evidence="2" type="ordered locus">AAur_pTC20247</name>
</gene>
<dbReference type="EMBL" id="CP000476">
    <property type="protein sequence ID" value="ABM10750.1"/>
    <property type="molecule type" value="Genomic_DNA"/>
</dbReference>
<evidence type="ECO:0000259" key="1">
    <source>
        <dbReference type="PROSITE" id="PS51464"/>
    </source>
</evidence>
<dbReference type="SUPFAM" id="SSF53697">
    <property type="entry name" value="SIS domain"/>
    <property type="match status" value="1"/>
</dbReference>
<evidence type="ECO:0000313" key="3">
    <source>
        <dbReference type="Proteomes" id="UP000000637"/>
    </source>
</evidence>
<dbReference type="InterPro" id="IPR023214">
    <property type="entry name" value="HAD_sf"/>
</dbReference>
<sequence>MPVAEHAADLHHRVTGHFALALTPLRFVEVAGRTSTAALIVFSARAKHPDTAMAISHAVARGIPVVMITQREQSDLRPPMSGPSVTVVTVPSQGKDGFLATQSVLVMAAVITRIYSEDLPEVLPSATDSFPEAVKERLLVLHGQEGRAAAVDVETRMHELGLTSVQVADYRNLAHGRHVGLERRHAETTVLALISPSSASLAAKTLATLPDRLTIHRIETSLEGAAATIDLLATVMALPVETAARQSVEPSKPMVSPYGRFLYNLPFKRLYPAQKVGPVLRKVQAAGFNIGDKQAVELYSSAYSDWVAALRLKAVNSLVLDYDGTCVTTAGRFDLPGFPVQDALIGLLASGTPVAFASGRGGSLHEDLRKWVPRQYWQLIMLGLHNGSWRQELSEDLRDSVAESSSWYEGLQDRLQPFSDRKLITLRIRPSQVTVTSNNTEMTSASLRQLVEATIGEDGRFVRVASSGHSVDIVDRRFGKEQILSDFTSKHGSALAIGDQGQPGGNDFALLAASPLTISVDSCSADPTRCWNIATAGSSGPQALVETLSKLTRRKGQLYLSAENSDH</sequence>
<geneLocation type="plasmid" evidence="2 3">
    <name>pTC2</name>
</geneLocation>
<dbReference type="InterPro" id="IPR001347">
    <property type="entry name" value="SIS_dom"/>
</dbReference>
<dbReference type="AlphaFoldDB" id="A1RDT1"/>
<dbReference type="GO" id="GO:0097367">
    <property type="term" value="F:carbohydrate derivative binding"/>
    <property type="evidence" value="ECO:0007669"/>
    <property type="project" value="InterPro"/>
</dbReference>
<dbReference type="GO" id="GO:1901135">
    <property type="term" value="P:carbohydrate derivative metabolic process"/>
    <property type="evidence" value="ECO:0007669"/>
    <property type="project" value="InterPro"/>
</dbReference>
<feature type="domain" description="SIS" evidence="1">
    <location>
        <begin position="1"/>
        <end position="120"/>
    </location>
</feature>
<dbReference type="HOGENOM" id="CLU_429554_0_0_11"/>
<keyword evidence="3" id="KW-1185">Reference proteome</keyword>
<dbReference type="KEGG" id="aau:AAur_pTC20247"/>
<protein>
    <recommendedName>
        <fullName evidence="1">SIS domain-containing protein</fullName>
    </recommendedName>
</protein>
<dbReference type="eggNOG" id="COG0561">
    <property type="taxonomic scope" value="Bacteria"/>
</dbReference>
<keyword evidence="2" id="KW-0614">Plasmid</keyword>
<proteinExistence type="predicted"/>
<dbReference type="InterPro" id="IPR036412">
    <property type="entry name" value="HAD-like_sf"/>
</dbReference>
<dbReference type="DNASU" id="4641828"/>
<dbReference type="PROSITE" id="PS51464">
    <property type="entry name" value="SIS"/>
    <property type="match status" value="1"/>
</dbReference>